<feature type="compositionally biased region" description="Polar residues" evidence="3">
    <location>
        <begin position="540"/>
        <end position="553"/>
    </location>
</feature>
<sequence>MINSMDDLSRLMNISDETTPLGVFLVKSDSTEEKLLFRFPYVVIDEPIQSIQYNQNHYALILPSNDQTSTTTTTTNTIINDNNRNKVANILNDHHSHHQQQQTSASSSLLPAYTELTSGSSSINIDLNDKIEITKVIGGLTDSAFSNLFGTVKHRLCDQKFELKVDNVRFVGHPTMLVDKHCFHVVFALKANAQHDLVKSYHELSQHLAILLKSEERRCKYFSKQSKIMISCHDEISVPSLTGDHHLSGGGGDKSTTTTATPSTPSTTTKISPYKLILDRSQLANELKEIFLQLCNEGIVQIKMNQWINLNFCLPQKVHRRLMASLSPVAPPITPANIQLCLKKLRPYHTFLLLIEMEHLLQSLPQDVSPSFVRLIRVSNPLKNLLELSADADITLSQVFNIVAELIYWGKATIIFPLCESNHYMLHPTATTAIDSRLIDEFQQQFSNESLLRIMSKFSLGVSLSQFKNPMNTIDQECKFVRMIVWMLRKRLLLQLHMYVLFVPLSNEISSMANSGSSIISHNQNQPLRSNESIIDDQISLSTTDGNGNSCHTSDSCSPPPPPISASPVSSSNMIRMDIIKELNETSPSTTINVNHQQSPPAPPVPPPSLIVTNHHLQPEILITNDQPPSTTTFKESSELILKSSTQLTDDEIEQILSIVPAANNLDDIRLFVKLLPYFDGHHHIEDIMYYENLRRSHILTLIDKFRNVLIVCQYEDTTVAELLPYNTL</sequence>
<reference evidence="5 6" key="2">
    <citation type="journal article" date="2022" name="Mol. Biol. Evol.">
        <title>Comparative Genomics Reveals Insights into the Divergent Evolution of Astigmatic Mites and Household Pest Adaptations.</title>
        <authorList>
            <person name="Xiong Q."/>
            <person name="Wan A.T."/>
            <person name="Liu X."/>
            <person name="Fung C.S."/>
            <person name="Xiao X."/>
            <person name="Malainual N."/>
            <person name="Hou J."/>
            <person name="Wang L."/>
            <person name="Wang M."/>
            <person name="Yang K.Y."/>
            <person name="Cui Y."/>
            <person name="Leung E.L."/>
            <person name="Nong W."/>
            <person name="Shin S.K."/>
            <person name="Au S.W."/>
            <person name="Jeong K.Y."/>
            <person name="Chew F.T."/>
            <person name="Hui J.H."/>
            <person name="Leung T.F."/>
            <person name="Tungtrongchitr A."/>
            <person name="Zhong N."/>
            <person name="Liu Z."/>
            <person name="Tsui S.K."/>
        </authorList>
    </citation>
    <scope>NUCLEOTIDE SEQUENCE [LARGE SCALE GENOMIC DNA]</scope>
    <source>
        <strain evidence="5">Derp</strain>
    </source>
</reference>
<dbReference type="InterPro" id="IPR005365">
    <property type="entry name" value="Npr3"/>
</dbReference>
<feature type="region of interest" description="Disordered" evidence="3">
    <location>
        <begin position="243"/>
        <end position="269"/>
    </location>
</feature>
<keyword evidence="2" id="KW-0732">Signal</keyword>
<evidence type="ECO:0000259" key="4">
    <source>
        <dbReference type="Pfam" id="PF24064"/>
    </source>
</evidence>
<keyword evidence="6" id="KW-1185">Reference proteome</keyword>
<protein>
    <recommendedName>
        <fullName evidence="2">GATOR complex protein NPRL3</fullName>
    </recommendedName>
    <alternativeName>
        <fullName evidence="2">Nitrogen permease regulator 3-like protein</fullName>
    </alternativeName>
</protein>
<keyword evidence="2" id="KW-0458">Lysosome</keyword>
<evidence type="ECO:0000256" key="2">
    <source>
        <dbReference type="RuleBase" id="RU368069"/>
    </source>
</evidence>
<dbReference type="Pfam" id="PF24064">
    <property type="entry name" value="HTH_NPRL3"/>
    <property type="match status" value="1"/>
</dbReference>
<evidence type="ECO:0000313" key="6">
    <source>
        <dbReference type="Proteomes" id="UP000887458"/>
    </source>
</evidence>
<organism evidence="5 6">
    <name type="scientific">Dermatophagoides pteronyssinus</name>
    <name type="common">European house dust mite</name>
    <dbReference type="NCBI Taxonomy" id="6956"/>
    <lineage>
        <taxon>Eukaryota</taxon>
        <taxon>Metazoa</taxon>
        <taxon>Ecdysozoa</taxon>
        <taxon>Arthropoda</taxon>
        <taxon>Chelicerata</taxon>
        <taxon>Arachnida</taxon>
        <taxon>Acari</taxon>
        <taxon>Acariformes</taxon>
        <taxon>Sarcoptiformes</taxon>
        <taxon>Astigmata</taxon>
        <taxon>Psoroptidia</taxon>
        <taxon>Analgoidea</taxon>
        <taxon>Pyroglyphidae</taxon>
        <taxon>Dermatophagoidinae</taxon>
        <taxon>Dermatophagoides</taxon>
    </lineage>
</organism>
<feature type="region of interest" description="Disordered" evidence="3">
    <location>
        <begin position="540"/>
        <end position="570"/>
    </location>
</feature>
<gene>
    <name evidence="5" type="primary">NPRL3</name>
    <name evidence="5" type="ORF">DERP_009822</name>
</gene>
<dbReference type="Pfam" id="PF03666">
    <property type="entry name" value="NPR3"/>
    <property type="match status" value="1"/>
</dbReference>
<dbReference type="Proteomes" id="UP000887458">
    <property type="component" value="Unassembled WGS sequence"/>
</dbReference>
<feature type="compositionally biased region" description="Low complexity" evidence="3">
    <location>
        <begin position="255"/>
        <end position="269"/>
    </location>
</feature>
<comment type="similarity">
    <text evidence="1 2">Belongs to the NPR3 family.</text>
</comment>
<dbReference type="PANTHER" id="PTHR13153">
    <property type="entry name" value="CGTHBA PROTEIN -14 GENE PROTEIN"/>
    <property type="match status" value="1"/>
</dbReference>
<evidence type="ECO:0000256" key="3">
    <source>
        <dbReference type="SAM" id="MobiDB-lite"/>
    </source>
</evidence>
<evidence type="ECO:0000313" key="5">
    <source>
        <dbReference type="EMBL" id="KAH9412840.1"/>
    </source>
</evidence>
<reference evidence="5 6" key="1">
    <citation type="journal article" date="2018" name="J. Allergy Clin. Immunol.">
        <title>High-quality assembly of Dermatophagoides pteronyssinus genome and transcriptome reveals a wide range of novel allergens.</title>
        <authorList>
            <person name="Liu X.Y."/>
            <person name="Yang K.Y."/>
            <person name="Wang M.Q."/>
            <person name="Kwok J.S."/>
            <person name="Zeng X."/>
            <person name="Yang Z."/>
            <person name="Xiao X.J."/>
            <person name="Lau C.P."/>
            <person name="Li Y."/>
            <person name="Huang Z.M."/>
            <person name="Ba J.G."/>
            <person name="Yim A.K."/>
            <person name="Ouyang C.Y."/>
            <person name="Ngai S.M."/>
            <person name="Chan T.F."/>
            <person name="Leung E.L."/>
            <person name="Liu L."/>
            <person name="Liu Z.G."/>
            <person name="Tsui S.K."/>
        </authorList>
    </citation>
    <scope>NUCLEOTIDE SEQUENCE [LARGE SCALE GENOMIC DNA]</scope>
    <source>
        <strain evidence="5">Derp</strain>
    </source>
</reference>
<comment type="subcellular location">
    <subcellularLocation>
        <location evidence="2">Lysosome</location>
    </subcellularLocation>
</comment>
<evidence type="ECO:0000256" key="1">
    <source>
        <dbReference type="ARBA" id="ARBA00010546"/>
    </source>
</evidence>
<comment type="caution">
    <text evidence="5">The sequence shown here is derived from an EMBL/GenBank/DDBJ whole genome shotgun (WGS) entry which is preliminary data.</text>
</comment>
<comment type="function">
    <text evidence="2">As a component of the GATOR1 complex functions as an inhibitor of the amino acid-sensing branch of the TORC1 pathway.</text>
</comment>
<name>A0ABQ8IRA6_DERPT</name>
<accession>A0ABQ8IRA6</accession>
<dbReference type="InterPro" id="IPR056603">
    <property type="entry name" value="HTH_NPRL3"/>
</dbReference>
<feature type="domain" description="GATOR1 complex protein NPRL3 C-terminal HTH" evidence="4">
    <location>
        <begin position="657"/>
        <end position="711"/>
    </location>
</feature>
<proteinExistence type="inferred from homology"/>
<dbReference type="EMBL" id="NJHN03000128">
    <property type="protein sequence ID" value="KAH9412840.1"/>
    <property type="molecule type" value="Genomic_DNA"/>
</dbReference>
<dbReference type="PANTHER" id="PTHR13153:SF5">
    <property type="entry name" value="GATOR COMPLEX PROTEIN NPRL3"/>
    <property type="match status" value="1"/>
</dbReference>